<gene>
    <name evidence="10" type="ORF">OW157_05680</name>
</gene>
<feature type="region of interest" description="Disordered" evidence="6">
    <location>
        <begin position="1359"/>
        <end position="1379"/>
    </location>
</feature>
<keyword evidence="5" id="KW-0572">Peptidoglycan-anchor</keyword>
<feature type="compositionally biased region" description="Basic and acidic residues" evidence="6">
    <location>
        <begin position="128"/>
        <end position="169"/>
    </location>
</feature>
<name>A0A9X3FNX2_9LACT</name>
<evidence type="ECO:0000256" key="7">
    <source>
        <dbReference type="SAM" id="Phobius"/>
    </source>
</evidence>
<dbReference type="GO" id="GO:0007155">
    <property type="term" value="P:cell adhesion"/>
    <property type="evidence" value="ECO:0007669"/>
    <property type="project" value="InterPro"/>
</dbReference>
<feature type="compositionally biased region" description="Polar residues" evidence="6">
    <location>
        <begin position="1639"/>
        <end position="1656"/>
    </location>
</feature>
<keyword evidence="7" id="KW-1133">Transmembrane helix</keyword>
<feature type="compositionally biased region" description="Low complexity" evidence="6">
    <location>
        <begin position="991"/>
        <end position="1001"/>
    </location>
</feature>
<dbReference type="RefSeq" id="WP_268752782.1">
    <property type="nucleotide sequence ID" value="NZ_JAPRFR010000002.1"/>
</dbReference>
<feature type="compositionally biased region" description="Basic and acidic residues" evidence="6">
    <location>
        <begin position="830"/>
        <end position="859"/>
    </location>
</feature>
<feature type="compositionally biased region" description="Basic and acidic residues" evidence="6">
    <location>
        <begin position="1160"/>
        <end position="1176"/>
    </location>
</feature>
<dbReference type="Pfam" id="PF17961">
    <property type="entry name" value="Big_8"/>
    <property type="match status" value="1"/>
</dbReference>
<evidence type="ECO:0000259" key="9">
    <source>
        <dbReference type="Pfam" id="PF17961"/>
    </source>
</evidence>
<feature type="compositionally biased region" description="Basic and acidic residues" evidence="6">
    <location>
        <begin position="1359"/>
        <end position="1368"/>
    </location>
</feature>
<organism evidence="10 11">
    <name type="scientific">Aerococcus kribbianus</name>
    <dbReference type="NCBI Taxonomy" id="2999064"/>
    <lineage>
        <taxon>Bacteria</taxon>
        <taxon>Bacillati</taxon>
        <taxon>Bacillota</taxon>
        <taxon>Bacilli</taxon>
        <taxon>Lactobacillales</taxon>
        <taxon>Aerococcaceae</taxon>
        <taxon>Aerococcus</taxon>
    </lineage>
</organism>
<reference evidence="10" key="1">
    <citation type="submission" date="2022-12" db="EMBL/GenBank/DDBJ databases">
        <title>Description and comparative metabolic analysis of Aerococcus sp. nov., isolated from the feces of a pig.</title>
        <authorList>
            <person name="Chang Y.-H."/>
        </authorList>
    </citation>
    <scope>NUCLEOTIDE SEQUENCE</scope>
    <source>
        <strain evidence="10">YH-aer222</strain>
    </source>
</reference>
<keyword evidence="2" id="KW-0134">Cell wall</keyword>
<feature type="compositionally biased region" description="Basic and acidic residues" evidence="6">
    <location>
        <begin position="928"/>
        <end position="975"/>
    </location>
</feature>
<evidence type="ECO:0000256" key="1">
    <source>
        <dbReference type="ARBA" id="ARBA00004168"/>
    </source>
</evidence>
<feature type="region of interest" description="Disordered" evidence="6">
    <location>
        <begin position="1482"/>
        <end position="1684"/>
    </location>
</feature>
<feature type="transmembrane region" description="Helical" evidence="7">
    <location>
        <begin position="1683"/>
        <end position="1702"/>
    </location>
</feature>
<keyword evidence="3" id="KW-0964">Secreted</keyword>
<feature type="domain" description="SDR-like Ig" evidence="9">
    <location>
        <begin position="226"/>
        <end position="322"/>
    </location>
</feature>
<feature type="compositionally biased region" description="Low complexity" evidence="6">
    <location>
        <begin position="1046"/>
        <end position="1057"/>
    </location>
</feature>
<feature type="compositionally biased region" description="Polar residues" evidence="6">
    <location>
        <begin position="1077"/>
        <end position="1096"/>
    </location>
</feature>
<comment type="subcellular location">
    <subcellularLocation>
        <location evidence="1">Secreted</location>
        <location evidence="1">Cell wall</location>
        <topology evidence="1">Peptidoglycan-anchor</topology>
    </subcellularLocation>
</comment>
<feature type="compositionally biased region" description="Basic and acidic residues" evidence="6">
    <location>
        <begin position="1059"/>
        <end position="1076"/>
    </location>
</feature>
<evidence type="ECO:0000313" key="11">
    <source>
        <dbReference type="Proteomes" id="UP001146670"/>
    </source>
</evidence>
<feature type="region of interest" description="Disordered" evidence="6">
    <location>
        <begin position="779"/>
        <end position="1132"/>
    </location>
</feature>
<keyword evidence="11" id="KW-1185">Reference proteome</keyword>
<keyword evidence="4" id="KW-0732">Signal</keyword>
<dbReference type="Proteomes" id="UP001146670">
    <property type="component" value="Unassembled WGS sequence"/>
</dbReference>
<dbReference type="SUPFAM" id="SSF49401">
    <property type="entry name" value="Bacterial adhesins"/>
    <property type="match status" value="2"/>
</dbReference>
<accession>A0A9X3FNX2</accession>
<evidence type="ECO:0000256" key="6">
    <source>
        <dbReference type="SAM" id="MobiDB-lite"/>
    </source>
</evidence>
<dbReference type="Pfam" id="PF19079">
    <property type="entry name" value="CFSR"/>
    <property type="match status" value="6"/>
</dbReference>
<feature type="compositionally biased region" description="Polar residues" evidence="6">
    <location>
        <begin position="1031"/>
        <end position="1044"/>
    </location>
</feature>
<dbReference type="InterPro" id="IPR008966">
    <property type="entry name" value="Adhesion_dom_sf"/>
</dbReference>
<feature type="compositionally biased region" description="Acidic residues" evidence="6">
    <location>
        <begin position="82"/>
        <end position="93"/>
    </location>
</feature>
<dbReference type="InterPro" id="IPR011252">
    <property type="entry name" value="Fibrogen-bd_dom1"/>
</dbReference>
<feature type="compositionally biased region" description="Polar residues" evidence="6">
    <location>
        <begin position="805"/>
        <end position="824"/>
    </location>
</feature>
<dbReference type="InterPro" id="IPR011266">
    <property type="entry name" value="Adhesin_Fg-bd_dom_2"/>
</dbReference>
<protein>
    <submittedName>
        <fullName evidence="10">Fibrinogen-binding adhesin SdrG C-terminal domain-containing protein</fullName>
    </submittedName>
</protein>
<keyword evidence="7" id="KW-0812">Transmembrane</keyword>
<evidence type="ECO:0000256" key="5">
    <source>
        <dbReference type="ARBA" id="ARBA00023088"/>
    </source>
</evidence>
<dbReference type="NCBIfam" id="TIGR04203">
    <property type="entry name" value="RPT_S_cricet"/>
    <property type="match status" value="6"/>
</dbReference>
<feature type="compositionally biased region" description="Basic and acidic residues" evidence="6">
    <location>
        <begin position="788"/>
        <end position="804"/>
    </location>
</feature>
<dbReference type="Gene3D" id="2.60.40.1280">
    <property type="match status" value="1"/>
</dbReference>
<feature type="domain" description="Fibrinogen-binding" evidence="8">
    <location>
        <begin position="346"/>
        <end position="484"/>
    </location>
</feature>
<keyword evidence="7" id="KW-0472">Membrane</keyword>
<dbReference type="Gene3D" id="2.60.40.1290">
    <property type="match status" value="1"/>
</dbReference>
<dbReference type="Pfam" id="PF10425">
    <property type="entry name" value="SdrG_C_C"/>
    <property type="match status" value="1"/>
</dbReference>
<feature type="compositionally biased region" description="Basic and acidic residues" evidence="6">
    <location>
        <begin position="1004"/>
        <end position="1014"/>
    </location>
</feature>
<evidence type="ECO:0000256" key="4">
    <source>
        <dbReference type="ARBA" id="ARBA00022729"/>
    </source>
</evidence>
<evidence type="ECO:0000256" key="2">
    <source>
        <dbReference type="ARBA" id="ARBA00022512"/>
    </source>
</evidence>
<dbReference type="InterPro" id="IPR026394">
    <property type="entry name" value="RPT_S_cricet"/>
</dbReference>
<comment type="caution">
    <text evidence="10">The sequence shown here is derived from an EMBL/GenBank/DDBJ whole genome shotgun (WGS) entry which is preliminary data.</text>
</comment>
<dbReference type="EMBL" id="JAPRFR010000002">
    <property type="protein sequence ID" value="MCZ0726062.1"/>
    <property type="molecule type" value="Genomic_DNA"/>
</dbReference>
<feature type="region of interest" description="Disordered" evidence="6">
    <location>
        <begin position="1153"/>
        <end position="1218"/>
    </location>
</feature>
<feature type="region of interest" description="Disordered" evidence="6">
    <location>
        <begin position="1406"/>
        <end position="1425"/>
    </location>
</feature>
<feature type="compositionally biased region" description="Basic and acidic residues" evidence="6">
    <location>
        <begin position="1102"/>
        <end position="1118"/>
    </location>
</feature>
<proteinExistence type="predicted"/>
<feature type="compositionally biased region" description="Polar residues" evidence="6">
    <location>
        <begin position="111"/>
        <end position="127"/>
    </location>
</feature>
<feature type="compositionally biased region" description="Basic and acidic residues" evidence="6">
    <location>
        <begin position="1192"/>
        <end position="1209"/>
    </location>
</feature>
<feature type="compositionally biased region" description="Polar residues" evidence="6">
    <location>
        <begin position="1"/>
        <end position="20"/>
    </location>
</feature>
<sequence>MTETTTLTEAQSFVNHVSDTVTDENAAETEIGAENTVTADETVDAPTENTSAADNVSAEDMSVDENTLSDEHTSTAPANTNDEAERETNDQADAENHVVTSDQLNNDHSENTNNNQELPKVNSGLSHSESDDNKETINTTHSEKESATSDKFESENSEEKASEDKGNELVKEAVNTATRASFFANGTSLRAVQTGRNVNSLVNISDFDIKYVGGGSSQNEAWITSSGHPELHFNYRVDDSVQAGDYFTVNFGDYVVPGLLNTPRKPGNLNSAQGVPIAISSYNEATNSAVFTFTEYVDAYRNVRGTYAESLWPQRDKVTDNKQTVPVNVQVAGQSFSKPITFDYGNKKQNLISSITNIDNQAGTISTTTYVNQSLNNTGYHSVTIDGKNLDFKNPATSIKVYKVPRSVKLNDSFVPNLSQPGITEVKNAVTFPNGQNSARVSLGNINNYQYVILTTTPLAKSANEETSFSATLVKNNTTNVAGHSSSLNARDVSSTGTGDIVEETNGKFQEHHRYETVDEQGNVISVDDEVSGDLQEGTVDEVYLTGAKNREGYTFTRTENAKNDPYYSPSGAVTAGVFKDGVTQEITYVYQRVVPKDTPSEPPVETKDNELYEMIEEDSSYKTEFKFDPSLKPGEIKELQTGQDRRVKVLYKHINPETIPNFDPSQFVSFRGQYWQEVSREVIQEERPQIFGYNIEQIVETRNNEDGGVTIVYNTGREIVIPGKTPTADPVLPKEPIVEVERTVGIHPDTGQEVSGSKVTVKIYNPNTDKFESEKVTFIPDGQNGRDGVDGKSPKAEVKDNGDGTHTVTITNPDGTTTETIIRNGQDGAKGEKGDKGEDGTDGRDGLTPEVNVKDNGDGTHTVIVRTPQRNPETGEVTYAETTTVIKDGKDGKSPKAEVKDNGDGTHTVTITNPDGTTSETIIRNGQDGKDGQDGAKGDKGDKGDRGEKGDKGEDGTDGRDGLTPEVNVKDNGDGTHTVIVRTPQRNPETGEVTYTETTTLIKDGKDGKDGVNGRDGLTPEVTVKDNGDGTHTVTVRTPQRNPETGEVTYTETTTVIKDGKDGKSPKAEVKDNGDGTHTVTITNPDGTKTETVIRNGQDGAKGDKGDKGEDGRDGQDGKTPTVETTPIKDSKGNQIGVTIIVKDGDGKEISRENILNGKDGKSPKAEVKDNDDGTHSVIITNPDGTTTETVVRDGKDGRDGIDGKDGKSPSIETTPILDSEGNQIGVTIIIRDADGKIISEENILNGRDGKSPKVDLIDNEDGSHTVKVINPDGTTNETIIRDGKSPEARVEDNGNGTHTIIIKNSDGSETRTIVRDGKDAEAPKISTEPGKDNQGNTGVWVIISTPEGHELSREFVRDGKDGKDGKTPSIDVKPGKNELGEDGYWVIVKDGNGEETSREFIRDGRDGETPSITTEPGKNANGEDGLWIIVKDGKGNETSRHFVRNGKDGETIKKIYTENGKLIFIYSDNKKFEITIPCGCDTPSKPGDNQPGTPGKEEPSNPGDNNPGTPGKEEPSKPGDNNPGTPGKEEPSKPGDNNPGTPGKEEPSNPGDNNPGTPGKEEPSKPGDNNPGTPGKEEPSKPGDNNPGTPGKEEPSKPGDNNPVTPGKEEPSNPGDNNPVTPGKEEPSKPAVPAKENPTTPNNDGSTQTDTDNNSTKDSKESKQEEVEQSAILPGTGNDTLGLVTGVGALFLGSAFVFNARRKED</sequence>
<evidence type="ECO:0000256" key="3">
    <source>
        <dbReference type="ARBA" id="ARBA00022525"/>
    </source>
</evidence>
<feature type="compositionally biased region" description="Basic and acidic residues" evidence="6">
    <location>
        <begin position="888"/>
        <end position="905"/>
    </location>
</feature>
<feature type="region of interest" description="Disordered" evidence="6">
    <location>
        <begin position="1"/>
        <end position="169"/>
    </location>
</feature>
<dbReference type="InterPro" id="IPR041171">
    <property type="entry name" value="SDR_Ig"/>
</dbReference>
<evidence type="ECO:0000313" key="10">
    <source>
        <dbReference type="EMBL" id="MCZ0726062.1"/>
    </source>
</evidence>
<feature type="compositionally biased region" description="Basic and acidic residues" evidence="6">
    <location>
        <begin position="1657"/>
        <end position="1668"/>
    </location>
</feature>
<feature type="compositionally biased region" description="Polar residues" evidence="6">
    <location>
        <begin position="906"/>
        <end position="925"/>
    </location>
</feature>
<evidence type="ECO:0000259" key="8">
    <source>
        <dbReference type="Pfam" id="PF10425"/>
    </source>
</evidence>
<feature type="compositionally biased region" description="Polar residues" evidence="6">
    <location>
        <begin position="1179"/>
        <end position="1191"/>
    </location>
</feature>